<protein>
    <recommendedName>
        <fullName evidence="11">Glutathione hydrolase proenzyme</fullName>
        <ecNumber evidence="11">2.3.2.2</ecNumber>
        <ecNumber evidence="11">3.4.19.13</ecNumber>
    </recommendedName>
    <component>
        <recommendedName>
            <fullName evidence="11">Glutathione hydrolase large chain</fullName>
        </recommendedName>
    </component>
    <component>
        <recommendedName>
            <fullName evidence="11">Glutathione hydrolase small chain</fullName>
        </recommendedName>
    </component>
</protein>
<evidence type="ECO:0000256" key="1">
    <source>
        <dbReference type="ARBA" id="ARBA00001049"/>
    </source>
</evidence>
<evidence type="ECO:0000256" key="11">
    <source>
        <dbReference type="RuleBase" id="RU368036"/>
    </source>
</evidence>
<dbReference type="InterPro" id="IPR043137">
    <property type="entry name" value="GGT_ssub_C"/>
</dbReference>
<dbReference type="EC" id="2.3.2.2" evidence="11"/>
<comment type="catalytic activity">
    <reaction evidence="8 11">
        <text>an N-terminal (5-L-glutamyl)-[peptide] + an alpha-amino acid = 5-L-glutamyl amino acid + an N-terminal L-alpha-aminoacyl-[peptide]</text>
        <dbReference type="Rhea" id="RHEA:23904"/>
        <dbReference type="Rhea" id="RHEA-COMP:9780"/>
        <dbReference type="Rhea" id="RHEA-COMP:9795"/>
        <dbReference type="ChEBI" id="CHEBI:77644"/>
        <dbReference type="ChEBI" id="CHEBI:78597"/>
        <dbReference type="ChEBI" id="CHEBI:78599"/>
        <dbReference type="ChEBI" id="CHEBI:78608"/>
        <dbReference type="EC" id="2.3.2.2"/>
    </reaction>
</comment>
<keyword evidence="5 11" id="KW-0378">Hydrolase</keyword>
<comment type="caution">
    <text evidence="12">The sequence shown here is derived from an EMBL/GenBank/DDBJ whole genome shotgun (WGS) entry which is preliminary data.</text>
</comment>
<dbReference type="RefSeq" id="WP_199484126.1">
    <property type="nucleotide sequence ID" value="NZ_BALE01000048.1"/>
</dbReference>
<dbReference type="GO" id="GO:0006751">
    <property type="term" value="P:glutathione catabolic process"/>
    <property type="evidence" value="ECO:0007669"/>
    <property type="project" value="UniProtKB-UniRule"/>
</dbReference>
<gene>
    <name evidence="12" type="ORF">Tasa_048_114</name>
</gene>
<comment type="similarity">
    <text evidence="3 11">Belongs to the gamma-glutamyltransferase family.</text>
</comment>
<evidence type="ECO:0000313" key="12">
    <source>
        <dbReference type="EMBL" id="GAN55489.1"/>
    </source>
</evidence>
<organism evidence="12 13">
    <name type="scientific">Tanticharoenia sakaeratensis NBRC 103193</name>
    <dbReference type="NCBI Taxonomy" id="1231623"/>
    <lineage>
        <taxon>Bacteria</taxon>
        <taxon>Pseudomonadati</taxon>
        <taxon>Pseudomonadota</taxon>
        <taxon>Alphaproteobacteria</taxon>
        <taxon>Acetobacterales</taxon>
        <taxon>Acetobacteraceae</taxon>
        <taxon>Tanticharoenia</taxon>
    </lineage>
</organism>
<evidence type="ECO:0000256" key="5">
    <source>
        <dbReference type="ARBA" id="ARBA00022801"/>
    </source>
</evidence>
<dbReference type="Proteomes" id="UP000032679">
    <property type="component" value="Unassembled WGS sequence"/>
</dbReference>
<dbReference type="PANTHER" id="PTHR43199">
    <property type="entry name" value="GLUTATHIONE HYDROLASE"/>
    <property type="match status" value="1"/>
</dbReference>
<evidence type="ECO:0000256" key="6">
    <source>
        <dbReference type="ARBA" id="ARBA00023145"/>
    </source>
</evidence>
<dbReference type="AlphaFoldDB" id="A0A0D6MP85"/>
<dbReference type="STRING" id="1231623.Tasa_048_114"/>
<dbReference type="UniPathway" id="UPA00204"/>
<keyword evidence="4 11" id="KW-0808">Transferase</keyword>
<accession>A0A0D6MP85</accession>
<dbReference type="PANTHER" id="PTHR43199:SF1">
    <property type="entry name" value="GLUTATHIONE HYDROLASE PROENZYME"/>
    <property type="match status" value="1"/>
</dbReference>
<comment type="catalytic activity">
    <reaction evidence="2 11">
        <text>glutathione + H2O = L-cysteinylglycine + L-glutamate</text>
        <dbReference type="Rhea" id="RHEA:28807"/>
        <dbReference type="ChEBI" id="CHEBI:15377"/>
        <dbReference type="ChEBI" id="CHEBI:29985"/>
        <dbReference type="ChEBI" id="CHEBI:57925"/>
        <dbReference type="ChEBI" id="CHEBI:61694"/>
        <dbReference type="EC" id="3.4.19.13"/>
    </reaction>
</comment>
<dbReference type="GO" id="GO:0103068">
    <property type="term" value="F:leukotriene C4 gamma-glutamyl transferase activity"/>
    <property type="evidence" value="ECO:0007669"/>
    <property type="project" value="UniProtKB-EC"/>
</dbReference>
<dbReference type="SUPFAM" id="SSF56235">
    <property type="entry name" value="N-terminal nucleophile aminohydrolases (Ntn hydrolases)"/>
    <property type="match status" value="1"/>
</dbReference>
<dbReference type="InterPro" id="IPR000101">
    <property type="entry name" value="GGT_peptidase"/>
</dbReference>
<dbReference type="EMBL" id="BALE01000048">
    <property type="protein sequence ID" value="GAN55489.1"/>
    <property type="molecule type" value="Genomic_DNA"/>
</dbReference>
<reference evidence="12 13" key="1">
    <citation type="submission" date="2012-10" db="EMBL/GenBank/DDBJ databases">
        <title>Genome sequencing of Tanticharoenia sakaeratensis NBRC 103193.</title>
        <authorList>
            <person name="Azuma Y."/>
            <person name="Hadano H."/>
            <person name="Hirakawa H."/>
            <person name="Matsushita K."/>
        </authorList>
    </citation>
    <scope>NUCLEOTIDE SEQUENCE [LARGE SCALE GENOMIC DNA]</scope>
    <source>
        <strain evidence="12 13">NBRC 103193</strain>
    </source>
</reference>
<evidence type="ECO:0000313" key="13">
    <source>
        <dbReference type="Proteomes" id="UP000032679"/>
    </source>
</evidence>
<dbReference type="InterPro" id="IPR029055">
    <property type="entry name" value="Ntn_hydrolases_N"/>
</dbReference>
<comment type="catalytic activity">
    <reaction evidence="1 11">
        <text>an S-substituted glutathione + H2O = an S-substituted L-cysteinylglycine + L-glutamate</text>
        <dbReference type="Rhea" id="RHEA:59468"/>
        <dbReference type="ChEBI" id="CHEBI:15377"/>
        <dbReference type="ChEBI" id="CHEBI:29985"/>
        <dbReference type="ChEBI" id="CHEBI:90779"/>
        <dbReference type="ChEBI" id="CHEBI:143103"/>
        <dbReference type="EC" id="3.4.19.13"/>
    </reaction>
</comment>
<dbReference type="GO" id="GO:0036374">
    <property type="term" value="F:glutathione hydrolase activity"/>
    <property type="evidence" value="ECO:0007669"/>
    <property type="project" value="UniProtKB-UniRule"/>
</dbReference>
<comment type="pathway">
    <text evidence="11">Sulfur metabolism; glutathione metabolism.</text>
</comment>
<dbReference type="PRINTS" id="PR01210">
    <property type="entry name" value="GGTRANSPTASE"/>
</dbReference>
<feature type="binding site" evidence="10">
    <location>
        <begin position="393"/>
        <end position="394"/>
    </location>
    <ligand>
        <name>L-glutamate</name>
        <dbReference type="ChEBI" id="CHEBI:29985"/>
    </ligand>
</feature>
<evidence type="ECO:0000256" key="3">
    <source>
        <dbReference type="ARBA" id="ARBA00009381"/>
    </source>
</evidence>
<dbReference type="EC" id="3.4.19.13" evidence="11"/>
<sequence length="530" mass="54903">MLVANQPRAAAAGADILASGGNAADAAVATLFALCVVEPMMVGIAGGGLTHVRAPNGTHVVFDALSCAGAAMRPDLYEPEGPDSMDVRGALNRLGPSSVAVPGNLAGWCAVHARFGRLPFEDVVAPAIALAERGFAATPYLSGAVLDAQADLARDPVLARLFLPDGTPIAAGARVVQAEAADSLRLIASEGAHALYGGALGTALIDVLAKSDAPGRLMLDDLQRYRVIERAPVIGTYRGYEIVGPPPPASSGVHIVQMLNMLSFMDPAPFGSPEQAVRLVEVMRAAFADRRRYSGDPAFVDVPVERLVSLDHARACMARPPDRPMPYESADTTHVTVADADGMVVCATHTINGLFGARFAVPGTGIIPNNYMCNFDPNPGRALSIQPGKRVPTSMAPMMVRQDGRMAWALGLPGGTRIFPSALQAIVNLIDHGMDLQEAIEAPRLWTDGGPVELERGLATLADGLAASGNVPRVVPHIGGGMNAIGFGADGSLTGAACWRADGAAIGIGGGPARPGVRFWPGQVPVEGQK</sequence>
<dbReference type="MEROPS" id="T03.001"/>
<keyword evidence="7 11" id="KW-0012">Acyltransferase</keyword>
<proteinExistence type="inferred from homology"/>
<evidence type="ECO:0000256" key="2">
    <source>
        <dbReference type="ARBA" id="ARBA00001089"/>
    </source>
</evidence>
<feature type="binding site" evidence="10">
    <location>
        <begin position="350"/>
        <end position="352"/>
    </location>
    <ligand>
        <name>L-glutamate</name>
        <dbReference type="ChEBI" id="CHEBI:29985"/>
    </ligand>
</feature>
<evidence type="ECO:0000256" key="7">
    <source>
        <dbReference type="ARBA" id="ARBA00023315"/>
    </source>
</evidence>
<dbReference type="InterPro" id="IPR043138">
    <property type="entry name" value="GGT_lsub"/>
</dbReference>
<dbReference type="GO" id="GO:0006750">
    <property type="term" value="P:glutathione biosynthetic process"/>
    <property type="evidence" value="ECO:0007669"/>
    <property type="project" value="UniProtKB-KW"/>
</dbReference>
<feature type="binding site" evidence="10">
    <location>
        <position position="415"/>
    </location>
    <ligand>
        <name>L-glutamate</name>
        <dbReference type="ChEBI" id="CHEBI:29985"/>
    </ligand>
</feature>
<name>A0A0D6MP85_9PROT</name>
<dbReference type="Gene3D" id="3.60.20.40">
    <property type="match status" value="1"/>
</dbReference>
<keyword evidence="13" id="KW-1185">Reference proteome</keyword>
<dbReference type="NCBIfam" id="TIGR00066">
    <property type="entry name" value="g_glut_trans"/>
    <property type="match status" value="1"/>
</dbReference>
<evidence type="ECO:0000256" key="10">
    <source>
        <dbReference type="PIRSR" id="PIRSR600101-2"/>
    </source>
</evidence>
<dbReference type="Pfam" id="PF01019">
    <property type="entry name" value="G_glu_transpept"/>
    <property type="match status" value="1"/>
</dbReference>
<keyword evidence="11" id="KW-0317">Glutathione biosynthesis</keyword>
<evidence type="ECO:0000256" key="9">
    <source>
        <dbReference type="PIRSR" id="PIRSR600101-1"/>
    </source>
</evidence>
<keyword evidence="6 11" id="KW-0865">Zymogen</keyword>
<dbReference type="InterPro" id="IPR051792">
    <property type="entry name" value="GGT_bact"/>
</dbReference>
<evidence type="ECO:0000256" key="4">
    <source>
        <dbReference type="ARBA" id="ARBA00022679"/>
    </source>
</evidence>
<comment type="subunit">
    <text evidence="11">This enzyme consists of two polypeptide chains, which are synthesized in precursor form from a single polypeptide.</text>
</comment>
<comment type="PTM">
    <text evidence="11">Cleaved by autocatalysis into a large and a small subunit.</text>
</comment>
<feature type="active site" description="Nucleophile" evidence="9">
    <location>
        <position position="332"/>
    </location>
</feature>
<evidence type="ECO:0000256" key="8">
    <source>
        <dbReference type="ARBA" id="ARBA00047417"/>
    </source>
</evidence>
<dbReference type="Gene3D" id="1.10.246.130">
    <property type="match status" value="1"/>
</dbReference>